<accession>A0A0F9HDM2</accession>
<dbReference type="GO" id="GO:0006284">
    <property type="term" value="P:base-excision repair"/>
    <property type="evidence" value="ECO:0007669"/>
    <property type="project" value="InterPro"/>
</dbReference>
<dbReference type="Pfam" id="PF03352">
    <property type="entry name" value="Adenine_glyco"/>
    <property type="match status" value="1"/>
</dbReference>
<dbReference type="Gene3D" id="1.10.340.30">
    <property type="entry name" value="Hypothetical protein, domain 2"/>
    <property type="match status" value="1"/>
</dbReference>
<dbReference type="InterPro" id="IPR005019">
    <property type="entry name" value="Adenine_glyco"/>
</dbReference>
<dbReference type="PANTHER" id="PTHR30037">
    <property type="entry name" value="DNA-3-METHYLADENINE GLYCOSYLASE 1"/>
    <property type="match status" value="1"/>
</dbReference>
<reference evidence="1" key="1">
    <citation type="journal article" date="2015" name="Nature">
        <title>Complex archaea that bridge the gap between prokaryotes and eukaryotes.</title>
        <authorList>
            <person name="Spang A."/>
            <person name="Saw J.H."/>
            <person name="Jorgensen S.L."/>
            <person name="Zaremba-Niedzwiedzka K."/>
            <person name="Martijn J."/>
            <person name="Lind A.E."/>
            <person name="van Eijk R."/>
            <person name="Schleper C."/>
            <person name="Guy L."/>
            <person name="Ettema T.J."/>
        </authorList>
    </citation>
    <scope>NUCLEOTIDE SEQUENCE</scope>
</reference>
<evidence type="ECO:0008006" key="2">
    <source>
        <dbReference type="Google" id="ProtNLM"/>
    </source>
</evidence>
<organism evidence="1">
    <name type="scientific">marine sediment metagenome</name>
    <dbReference type="NCBI Taxonomy" id="412755"/>
    <lineage>
        <taxon>unclassified sequences</taxon>
        <taxon>metagenomes</taxon>
        <taxon>ecological metagenomes</taxon>
    </lineage>
</organism>
<name>A0A0F9HDM2_9ZZZZ</name>
<dbReference type="AlphaFoldDB" id="A0A0F9HDM2"/>
<dbReference type="InterPro" id="IPR052891">
    <property type="entry name" value="DNA-3mA_glycosylase"/>
</dbReference>
<dbReference type="GO" id="GO:0008725">
    <property type="term" value="F:DNA-3-methyladenine glycosylase activity"/>
    <property type="evidence" value="ECO:0007669"/>
    <property type="project" value="InterPro"/>
</dbReference>
<protein>
    <recommendedName>
        <fullName evidence="2">DNA-3-methyladenine glycosylase I</fullName>
    </recommendedName>
</protein>
<dbReference type="InterPro" id="IPR011257">
    <property type="entry name" value="DNA_glycosylase"/>
</dbReference>
<proteinExistence type="predicted"/>
<dbReference type="SUPFAM" id="SSF48150">
    <property type="entry name" value="DNA-glycosylase"/>
    <property type="match status" value="1"/>
</dbReference>
<dbReference type="PANTHER" id="PTHR30037:SF4">
    <property type="entry name" value="DNA-3-METHYLADENINE GLYCOSYLASE I"/>
    <property type="match status" value="1"/>
</dbReference>
<dbReference type="EMBL" id="LAZR01025029">
    <property type="protein sequence ID" value="KKL73217.1"/>
    <property type="molecule type" value="Genomic_DNA"/>
</dbReference>
<evidence type="ECO:0000313" key="1">
    <source>
        <dbReference type="EMBL" id="KKL73217.1"/>
    </source>
</evidence>
<gene>
    <name evidence="1" type="ORF">LCGC14_2077120</name>
</gene>
<sequence length="193" mass="22988">MEDKKRCAWPGKEEKNKLMIKYHDEEWGVPVHDDKKLFEYFLLDTFQAGLSWEIILKKRENFRKAFNNFNPIKIAGYTDQDRKRLLNDAGIVRNRLKIESAIVNAQKFLEIQKEFGAFDKYIWQFTKHKTIKNKFKELKELPSKTKESDAMNKDLKERGFKFVGSTICYAFMQGTGIVNDHLIDCFRYKELKE</sequence>
<comment type="caution">
    <text evidence="1">The sequence shown here is derived from an EMBL/GenBank/DDBJ whole genome shotgun (WGS) entry which is preliminary data.</text>
</comment>